<proteinExistence type="predicted"/>
<evidence type="ECO:0000313" key="2">
    <source>
        <dbReference type="Proteomes" id="UP000800093"/>
    </source>
</evidence>
<accession>A0A9P4JZL5</accession>
<keyword evidence="2" id="KW-1185">Reference proteome</keyword>
<reference evidence="2" key="1">
    <citation type="journal article" date="2020" name="Stud. Mycol.">
        <title>101 Dothideomycetes genomes: A test case for predicting lifestyles and emergence of pathogens.</title>
        <authorList>
            <person name="Haridas S."/>
            <person name="Albert R."/>
            <person name="Binder M."/>
            <person name="Bloem J."/>
            <person name="LaButti K."/>
            <person name="Salamov A."/>
            <person name="Andreopoulos B."/>
            <person name="Baker S."/>
            <person name="Barry K."/>
            <person name="Bills G."/>
            <person name="Bluhm B."/>
            <person name="Cannon C."/>
            <person name="Castanera R."/>
            <person name="Culley D."/>
            <person name="Daum C."/>
            <person name="Ezra D."/>
            <person name="Gonzalez J."/>
            <person name="Henrissat B."/>
            <person name="Kuo A."/>
            <person name="Liang C."/>
            <person name="Lipzen A."/>
            <person name="Lutzoni F."/>
            <person name="Magnuson J."/>
            <person name="Mondo S."/>
            <person name="Nolan M."/>
            <person name="Ohm R."/>
            <person name="Pangilinan J."/>
            <person name="Park H.-J."/>
            <person name="Ramirez L."/>
            <person name="Alfaro M."/>
            <person name="Sun H."/>
            <person name="Tritt A."/>
            <person name="Yoshinaga Y."/>
            <person name="Zwiers L.-H."/>
            <person name="Turgeon B."/>
            <person name="Goodwin S."/>
            <person name="Spatafora J."/>
            <person name="Crous P."/>
            <person name="Grigoriev I."/>
        </authorList>
    </citation>
    <scope>NUCLEOTIDE SEQUENCE [LARGE SCALE GENOMIC DNA]</scope>
    <source>
        <strain evidence="2">CBS 304.66</strain>
    </source>
</reference>
<dbReference type="AlphaFoldDB" id="A0A9P4JZL5"/>
<dbReference type="Proteomes" id="UP000800093">
    <property type="component" value="Unassembled WGS sequence"/>
</dbReference>
<comment type="caution">
    <text evidence="1">The sequence shown here is derived from an EMBL/GenBank/DDBJ whole genome shotgun (WGS) entry which is preliminary data.</text>
</comment>
<name>A0A9P4JZL5_9PLEO</name>
<evidence type="ECO:0000313" key="1">
    <source>
        <dbReference type="EMBL" id="KAF2258740.1"/>
    </source>
</evidence>
<protein>
    <submittedName>
        <fullName evidence="1">Uncharacterized protein</fullName>
    </submittedName>
</protein>
<sequence length="136" mass="14652">MDCSVMYPNPRPVATSLACCAPAPLLLALSRLSRAHDTLKTAPLTSTSPHSLTPGTLAAADHRRSLPSDLGVTTRCLPRARPSLALNCRGVHPLIRTSTRHHRRRAVASCQLSTHPAWLDETNAPSSQPLNSVQDH</sequence>
<gene>
    <name evidence="1" type="ORF">CC78DRAFT_97243</name>
</gene>
<organism evidence="1 2">
    <name type="scientific">Lojkania enalia</name>
    <dbReference type="NCBI Taxonomy" id="147567"/>
    <lineage>
        <taxon>Eukaryota</taxon>
        <taxon>Fungi</taxon>
        <taxon>Dikarya</taxon>
        <taxon>Ascomycota</taxon>
        <taxon>Pezizomycotina</taxon>
        <taxon>Dothideomycetes</taxon>
        <taxon>Pleosporomycetidae</taxon>
        <taxon>Pleosporales</taxon>
        <taxon>Pleosporales incertae sedis</taxon>
        <taxon>Lojkania</taxon>
    </lineage>
</organism>
<dbReference type="EMBL" id="ML986741">
    <property type="protein sequence ID" value="KAF2258740.1"/>
    <property type="molecule type" value="Genomic_DNA"/>
</dbReference>